<organism evidence="1 2">
    <name type="scientific">Prorocentrum cordatum</name>
    <dbReference type="NCBI Taxonomy" id="2364126"/>
    <lineage>
        <taxon>Eukaryota</taxon>
        <taxon>Sar</taxon>
        <taxon>Alveolata</taxon>
        <taxon>Dinophyceae</taxon>
        <taxon>Prorocentrales</taxon>
        <taxon>Prorocentraceae</taxon>
        <taxon>Prorocentrum</taxon>
    </lineage>
</organism>
<dbReference type="EMBL" id="CAUYUJ010016664">
    <property type="protein sequence ID" value="CAK0867644.1"/>
    <property type="molecule type" value="Genomic_DNA"/>
</dbReference>
<evidence type="ECO:0000313" key="2">
    <source>
        <dbReference type="Proteomes" id="UP001189429"/>
    </source>
</evidence>
<proteinExistence type="predicted"/>
<evidence type="ECO:0000313" key="1">
    <source>
        <dbReference type="EMBL" id="CAK0867644.1"/>
    </source>
</evidence>
<name>A0ABN9V4S0_9DINO</name>
<gene>
    <name evidence="1" type="ORF">PCOR1329_LOCUS54524</name>
</gene>
<keyword evidence="2" id="KW-1185">Reference proteome</keyword>
<dbReference type="Proteomes" id="UP001189429">
    <property type="component" value="Unassembled WGS sequence"/>
</dbReference>
<sequence length="147" mass="16759">ERQQQAVPVRELPHRALLRVLDLHLLREMRRFRLPPEATHLQRLVVGPPRAGRLLRRAFGTTSIVLTWSSSQLGTRFFPGEARERGGGCRPVCNPALCRPRQRRRERAATGSTLPRSASTNDFFEEPELRDGFQRVSRSLAELDAVL</sequence>
<comment type="caution">
    <text evidence="1">The sequence shown here is derived from an EMBL/GenBank/DDBJ whole genome shotgun (WGS) entry which is preliminary data.</text>
</comment>
<protein>
    <recommendedName>
        <fullName evidence="3">Protein-serine/threonine kinase</fullName>
    </recommendedName>
</protein>
<evidence type="ECO:0008006" key="3">
    <source>
        <dbReference type="Google" id="ProtNLM"/>
    </source>
</evidence>
<feature type="non-terminal residue" evidence="1">
    <location>
        <position position="1"/>
    </location>
</feature>
<reference evidence="1" key="1">
    <citation type="submission" date="2023-10" db="EMBL/GenBank/DDBJ databases">
        <authorList>
            <person name="Chen Y."/>
            <person name="Shah S."/>
            <person name="Dougan E. K."/>
            <person name="Thang M."/>
            <person name="Chan C."/>
        </authorList>
    </citation>
    <scope>NUCLEOTIDE SEQUENCE [LARGE SCALE GENOMIC DNA]</scope>
</reference>
<accession>A0ABN9V4S0</accession>